<keyword evidence="2" id="KW-0675">Receptor</keyword>
<feature type="domain" description="STI1" evidence="1">
    <location>
        <begin position="427"/>
        <end position="470"/>
    </location>
</feature>
<dbReference type="GO" id="GO:0043161">
    <property type="term" value="P:proteasome-mediated ubiquitin-dependent protein catabolic process"/>
    <property type="evidence" value="ECO:0007669"/>
    <property type="project" value="InterPro"/>
</dbReference>
<reference evidence="2 3" key="1">
    <citation type="journal article" date="2018" name="PLoS Genet.">
        <title>Population sequencing reveals clonal diversity and ancestral inbreeding in the grapevine cultivar Chardonnay.</title>
        <authorList>
            <person name="Roach M.J."/>
            <person name="Johnson D.L."/>
            <person name="Bohlmann J."/>
            <person name="van Vuuren H.J."/>
            <person name="Jones S.J."/>
            <person name="Pretorius I.S."/>
            <person name="Schmidt S.A."/>
            <person name="Borneman A.R."/>
        </authorList>
    </citation>
    <scope>NUCLEOTIDE SEQUENCE [LARGE SCALE GENOMIC DNA]</scope>
    <source>
        <strain evidence="3">cv. Chardonnay</strain>
        <tissue evidence="2">Leaf</tissue>
    </source>
</reference>
<dbReference type="GO" id="GO:0006289">
    <property type="term" value="P:nucleotide-excision repair"/>
    <property type="evidence" value="ECO:0007669"/>
    <property type="project" value="InterPro"/>
</dbReference>
<evidence type="ECO:0000313" key="3">
    <source>
        <dbReference type="Proteomes" id="UP000288805"/>
    </source>
</evidence>
<dbReference type="FunFam" id="1.10.10.540:FF:000001">
    <property type="entry name" value="UV excision repair protein RAD23 B"/>
    <property type="match status" value="1"/>
</dbReference>
<dbReference type="SMART" id="SM00727">
    <property type="entry name" value="STI1"/>
    <property type="match status" value="1"/>
</dbReference>
<proteinExistence type="predicted"/>
<dbReference type="GO" id="GO:0003684">
    <property type="term" value="F:damaged DNA binding"/>
    <property type="evidence" value="ECO:0007669"/>
    <property type="project" value="InterPro"/>
</dbReference>
<sequence length="741" mass="82947">MEGQALLSDGSLLEISGSDLKDPLRKELVIRAGELEITKALELACVLEGEDLVNFPSKLVNFSNYVGMPVVEFEKEINCLMKKLEARKGCGVKGKGKEHWELNTHLVSFRDLRHGDPLLLYLFLLAIEAFSCLLRRAREGGYLFGFKSEVLPIGRVEKLEGLAFVLGCEVGDLLTTYLGYSCVPFQFFGSLGWGGRELVYLLNVIILDAKKSEGKLKGECCSKEVSDRYGVGFWKIIRKLWVIVNVRVSFAMGSEEEWVVDLWNQFNVCGCWTPSFSRCINDWEIESVGPFLLRLQDRGVNGGGEDKLLFSLFGSILGDIFFGMRDPASVLADTYGQAASNIVSANHLEQTIQQIMDIGGDSRSSRSCCSVAHFPADQETGGINSSTAAGCRVRCSTCCTCSGVPNSSPLNMFPQETLSGAAAGGLGSLEFLRNNHQFQALRAMVQANPQILQPMLQELGKQNPHLLRLIQEHHAEFLQLINEPLEGSEGRENGGEQDSFTLSEKLKALKACLKVWNREVFGNVNARKESALKQMMLWDAIEGDRVLNTEEQNSRKKALEEYEKWVIMEEIAWRQKSRELWLREGDRNTGYFHKMANAHRRVNSMVKIKINGTWVSEESDIKEGVVQAFHSLLSETAEWRPRCNGLQVGVLEGENATMLEAPFSEEEVFGALSDLNGDKAPGPDGFTMAFWQFSWSFLKEEVMGFFKEFHDQGKFVKSINASFLVLIPKKEEPKTSRILDL</sequence>
<dbReference type="PANTHER" id="PTHR10621">
    <property type="entry name" value="UV EXCISION REPAIR PROTEIN RAD23"/>
    <property type="match status" value="1"/>
</dbReference>
<dbReference type="SUPFAM" id="SSF101238">
    <property type="entry name" value="XPC-binding domain"/>
    <property type="match status" value="1"/>
</dbReference>
<comment type="caution">
    <text evidence="2">The sequence shown here is derived from an EMBL/GenBank/DDBJ whole genome shotgun (WGS) entry which is preliminary data.</text>
</comment>
<dbReference type="Gene3D" id="1.10.10.540">
    <property type="entry name" value="XPC-binding domain"/>
    <property type="match status" value="1"/>
</dbReference>
<dbReference type="Pfam" id="PF09280">
    <property type="entry name" value="XPC-binding"/>
    <property type="match status" value="1"/>
</dbReference>
<dbReference type="InterPro" id="IPR015360">
    <property type="entry name" value="XPC-bd"/>
</dbReference>
<name>A0A438EMY0_VITVI</name>
<evidence type="ECO:0000259" key="1">
    <source>
        <dbReference type="SMART" id="SM00727"/>
    </source>
</evidence>
<dbReference type="EMBL" id="QGNW01001232">
    <property type="protein sequence ID" value="RVW49096.1"/>
    <property type="molecule type" value="Genomic_DNA"/>
</dbReference>
<protein>
    <submittedName>
        <fullName evidence="2">Ubiquitin receptor RAD23b</fullName>
    </submittedName>
</protein>
<evidence type="ECO:0000313" key="2">
    <source>
        <dbReference type="EMBL" id="RVW49096.1"/>
    </source>
</evidence>
<gene>
    <name evidence="2" type="primary">RAD23B_1</name>
    <name evidence="2" type="ORF">CK203_084439</name>
</gene>
<dbReference type="AlphaFoldDB" id="A0A438EMY0"/>
<dbReference type="Proteomes" id="UP000288805">
    <property type="component" value="Unassembled WGS sequence"/>
</dbReference>
<dbReference type="InterPro" id="IPR006636">
    <property type="entry name" value="STI1_HS-bd"/>
</dbReference>
<organism evidence="2 3">
    <name type="scientific">Vitis vinifera</name>
    <name type="common">Grape</name>
    <dbReference type="NCBI Taxonomy" id="29760"/>
    <lineage>
        <taxon>Eukaryota</taxon>
        <taxon>Viridiplantae</taxon>
        <taxon>Streptophyta</taxon>
        <taxon>Embryophyta</taxon>
        <taxon>Tracheophyta</taxon>
        <taxon>Spermatophyta</taxon>
        <taxon>Magnoliopsida</taxon>
        <taxon>eudicotyledons</taxon>
        <taxon>Gunneridae</taxon>
        <taxon>Pentapetalae</taxon>
        <taxon>rosids</taxon>
        <taxon>Vitales</taxon>
        <taxon>Vitaceae</taxon>
        <taxon>Viteae</taxon>
        <taxon>Vitis</taxon>
    </lineage>
</organism>
<dbReference type="PANTHER" id="PTHR10621:SF0">
    <property type="entry name" value="UV EXCISION REPAIR PROTEIN RAD23"/>
    <property type="match status" value="1"/>
</dbReference>
<accession>A0A438EMY0</accession>
<dbReference type="InterPro" id="IPR036353">
    <property type="entry name" value="XPC-bd_sf"/>
</dbReference>